<evidence type="ECO:0000313" key="7">
    <source>
        <dbReference type="EMBL" id="MDU0338284.1"/>
    </source>
</evidence>
<evidence type="ECO:0000256" key="4">
    <source>
        <dbReference type="ARBA" id="ARBA00022777"/>
    </source>
</evidence>
<dbReference type="GO" id="GO:0016301">
    <property type="term" value="F:kinase activity"/>
    <property type="evidence" value="ECO:0007669"/>
    <property type="project" value="UniProtKB-KW"/>
</dbReference>
<proteinExistence type="inferred from homology"/>
<dbReference type="Pfam" id="PF00294">
    <property type="entry name" value="PfkB"/>
    <property type="match status" value="1"/>
</dbReference>
<dbReference type="PANTHER" id="PTHR43085">
    <property type="entry name" value="HEXOKINASE FAMILY MEMBER"/>
    <property type="match status" value="1"/>
</dbReference>
<evidence type="ECO:0000313" key="8">
    <source>
        <dbReference type="Proteomes" id="UP001254257"/>
    </source>
</evidence>
<dbReference type="RefSeq" id="WP_316016241.1">
    <property type="nucleotide sequence ID" value="NZ_JAWDID010000001.1"/>
</dbReference>
<evidence type="ECO:0000256" key="2">
    <source>
        <dbReference type="ARBA" id="ARBA00022679"/>
    </source>
</evidence>
<sequence>MILVCGEALVDLFVGAAEGGEVPARAVAGGSPFNVAIGLARLGVAAGFLGGVSRDHFGQMLAGRLAAEGVYTGFLVRSERLSTISVVATGADGQPNYAFHGEGAADRSLTPAEMPQTLPAEVEALTFGSYSTVAEPAASALAALAEREAGRRVISIDPNLRPGVEPDMARWRAMGERFCRCATIVKASDEDVRLAWEGGFSLDDAARYWLDCGAALVVITRGAEGAVAFSRAGTVAVAARPAEVRDTVGAGDSFHAALLAQLSQTGRLRRDAIAALALPEIEELLRYAAAAAAITVSRRGADLPVAAEIDTALAAGRS</sequence>
<gene>
    <name evidence="7" type="ORF">RKE40_00235</name>
</gene>
<dbReference type="Gene3D" id="3.40.1190.20">
    <property type="match status" value="1"/>
</dbReference>
<dbReference type="CDD" id="cd01167">
    <property type="entry name" value="bac_FRK"/>
    <property type="match status" value="1"/>
</dbReference>
<name>A0ABU3S0J0_9HYPH</name>
<dbReference type="PANTHER" id="PTHR43085:SF1">
    <property type="entry name" value="PSEUDOURIDINE KINASE-RELATED"/>
    <property type="match status" value="1"/>
</dbReference>
<reference evidence="7 8" key="1">
    <citation type="submission" date="2023-09" db="EMBL/GenBank/DDBJ databases">
        <title>Whole genome shotgun sequencing (WGS) of Bosea sp. ZW T0_25, isolated from stored onions (Allium cepa).</title>
        <authorList>
            <person name="Stoll D.A."/>
            <person name="Huch M."/>
        </authorList>
    </citation>
    <scope>NUCLEOTIDE SEQUENCE [LARGE SCALE GENOMIC DNA]</scope>
    <source>
        <strain evidence="7 8">ZW T0_25</strain>
    </source>
</reference>
<organism evidence="7 8">
    <name type="scientific">Bosea rubneri</name>
    <dbReference type="NCBI Taxonomy" id="3075434"/>
    <lineage>
        <taxon>Bacteria</taxon>
        <taxon>Pseudomonadati</taxon>
        <taxon>Pseudomonadota</taxon>
        <taxon>Alphaproteobacteria</taxon>
        <taxon>Hyphomicrobiales</taxon>
        <taxon>Boseaceae</taxon>
        <taxon>Bosea</taxon>
    </lineage>
</organism>
<dbReference type="EC" id="2.7.1.-" evidence="7"/>
<dbReference type="EMBL" id="JAWDID010000001">
    <property type="protein sequence ID" value="MDU0338284.1"/>
    <property type="molecule type" value="Genomic_DNA"/>
</dbReference>
<keyword evidence="3" id="KW-0547">Nucleotide-binding</keyword>
<feature type="domain" description="Carbohydrate kinase PfkB" evidence="6">
    <location>
        <begin position="27"/>
        <end position="304"/>
    </location>
</feature>
<keyword evidence="4 7" id="KW-0418">Kinase</keyword>
<dbReference type="SUPFAM" id="SSF53613">
    <property type="entry name" value="Ribokinase-like"/>
    <property type="match status" value="1"/>
</dbReference>
<evidence type="ECO:0000259" key="6">
    <source>
        <dbReference type="Pfam" id="PF00294"/>
    </source>
</evidence>
<keyword evidence="8" id="KW-1185">Reference proteome</keyword>
<protein>
    <submittedName>
        <fullName evidence="7">Carbohydrate kinase</fullName>
        <ecNumber evidence="7">2.7.1.-</ecNumber>
    </submittedName>
</protein>
<comment type="similarity">
    <text evidence="1">Belongs to the carbohydrate kinase PfkB family.</text>
</comment>
<keyword evidence="5" id="KW-0067">ATP-binding</keyword>
<dbReference type="Proteomes" id="UP001254257">
    <property type="component" value="Unassembled WGS sequence"/>
</dbReference>
<evidence type="ECO:0000256" key="1">
    <source>
        <dbReference type="ARBA" id="ARBA00010688"/>
    </source>
</evidence>
<dbReference type="InterPro" id="IPR002173">
    <property type="entry name" value="Carboh/pur_kinase_PfkB_CS"/>
</dbReference>
<dbReference type="InterPro" id="IPR029056">
    <property type="entry name" value="Ribokinase-like"/>
</dbReference>
<accession>A0ABU3S0J0</accession>
<dbReference type="PROSITE" id="PS00584">
    <property type="entry name" value="PFKB_KINASES_2"/>
    <property type="match status" value="1"/>
</dbReference>
<evidence type="ECO:0000256" key="3">
    <source>
        <dbReference type="ARBA" id="ARBA00022741"/>
    </source>
</evidence>
<dbReference type="InterPro" id="IPR011611">
    <property type="entry name" value="PfkB_dom"/>
</dbReference>
<evidence type="ECO:0000256" key="5">
    <source>
        <dbReference type="ARBA" id="ARBA00022840"/>
    </source>
</evidence>
<dbReference type="InterPro" id="IPR050306">
    <property type="entry name" value="PfkB_Carbo_kinase"/>
</dbReference>
<keyword evidence="2 7" id="KW-0808">Transferase</keyword>
<comment type="caution">
    <text evidence="7">The sequence shown here is derived from an EMBL/GenBank/DDBJ whole genome shotgun (WGS) entry which is preliminary data.</text>
</comment>